<gene>
    <name evidence="5" type="ORF">GW579_07655</name>
</gene>
<comment type="cofactor">
    <cofactor evidence="3">
        <name>Zn(2+)</name>
        <dbReference type="ChEBI" id="CHEBI:29105"/>
    </cofactor>
    <text evidence="3">Binds 1 divalent metal cation per subunit.</text>
</comment>
<feature type="binding site" evidence="3">
    <location>
        <position position="203"/>
    </location>
    <ligand>
        <name>a divalent metal cation</name>
        <dbReference type="ChEBI" id="CHEBI:60240"/>
    </ligand>
</feature>
<evidence type="ECO:0000313" key="5">
    <source>
        <dbReference type="EMBL" id="NGX86969.1"/>
    </source>
</evidence>
<dbReference type="EMBL" id="JAADJS010000001">
    <property type="protein sequence ID" value="NGX86969.1"/>
    <property type="molecule type" value="Genomic_DNA"/>
</dbReference>
<name>A0A6M2B262_9GAMM</name>
<dbReference type="InterPro" id="IPR005511">
    <property type="entry name" value="SMP-30"/>
</dbReference>
<dbReference type="AlphaFoldDB" id="A0A6M2B262"/>
<dbReference type="Proteomes" id="UP000476696">
    <property type="component" value="Unassembled WGS sequence"/>
</dbReference>
<feature type="binding site" evidence="3">
    <location>
        <position position="112"/>
    </location>
    <ligand>
        <name>substrate</name>
    </ligand>
</feature>
<dbReference type="Gene3D" id="2.120.10.30">
    <property type="entry name" value="TolB, C-terminal domain"/>
    <property type="match status" value="1"/>
</dbReference>
<dbReference type="InterPro" id="IPR013658">
    <property type="entry name" value="SGL"/>
</dbReference>
<dbReference type="InterPro" id="IPR011042">
    <property type="entry name" value="6-blade_b-propeller_TolB-like"/>
</dbReference>
<comment type="similarity">
    <text evidence="1">Belongs to the SMP-30/CGR1 family.</text>
</comment>
<reference evidence="5 6" key="2">
    <citation type="submission" date="2020-03" db="EMBL/GenBank/DDBJ databases">
        <title>Rahnella aceri sp. nov., isoated from traditional Jeju Makgeolli.</title>
        <authorList>
            <person name="Kim I.S."/>
            <person name="Jeon D."/>
        </authorList>
    </citation>
    <scope>NUCLEOTIDE SEQUENCE [LARGE SCALE GENOMIC DNA]</scope>
    <source>
        <strain evidence="5 6">Lac-M11</strain>
    </source>
</reference>
<dbReference type="GO" id="GO:0019853">
    <property type="term" value="P:L-ascorbic acid biosynthetic process"/>
    <property type="evidence" value="ECO:0007669"/>
    <property type="project" value="TreeGrafter"/>
</dbReference>
<feature type="binding site" evidence="3">
    <location>
        <position position="26"/>
    </location>
    <ligand>
        <name>a divalent metal cation</name>
        <dbReference type="ChEBI" id="CHEBI:60240"/>
    </ligand>
</feature>
<protein>
    <submittedName>
        <fullName evidence="5">SMP-30/gluconolactonase/LRE family protein</fullName>
    </submittedName>
</protein>
<feature type="binding site" evidence="3">
    <location>
        <position position="110"/>
    </location>
    <ligand>
        <name>substrate</name>
    </ligand>
</feature>
<evidence type="ECO:0000259" key="4">
    <source>
        <dbReference type="Pfam" id="PF08450"/>
    </source>
</evidence>
<dbReference type="GO" id="GO:0005509">
    <property type="term" value="F:calcium ion binding"/>
    <property type="evidence" value="ECO:0007669"/>
    <property type="project" value="TreeGrafter"/>
</dbReference>
<dbReference type="PRINTS" id="PR01790">
    <property type="entry name" value="SMP30FAMILY"/>
</dbReference>
<evidence type="ECO:0000256" key="1">
    <source>
        <dbReference type="ARBA" id="ARBA00008853"/>
    </source>
</evidence>
<evidence type="ECO:0000256" key="2">
    <source>
        <dbReference type="PIRSR" id="PIRSR605511-1"/>
    </source>
</evidence>
<accession>A0A6M2B262</accession>
<proteinExistence type="inferred from homology"/>
<feature type="active site" description="Proton donor/acceptor" evidence="2">
    <location>
        <position position="203"/>
    </location>
</feature>
<dbReference type="PANTHER" id="PTHR10907">
    <property type="entry name" value="REGUCALCIN"/>
    <property type="match status" value="1"/>
</dbReference>
<keyword evidence="6" id="KW-1185">Reference proteome</keyword>
<organism evidence="5 6">
    <name type="scientific">Rahnella contaminans</name>
    <dbReference type="NCBI Taxonomy" id="2703882"/>
    <lineage>
        <taxon>Bacteria</taxon>
        <taxon>Pseudomonadati</taxon>
        <taxon>Pseudomonadota</taxon>
        <taxon>Gammaproteobacteria</taxon>
        <taxon>Enterobacterales</taxon>
        <taxon>Yersiniaceae</taxon>
        <taxon>Rahnella</taxon>
    </lineage>
</organism>
<comment type="caution">
    <text evidence="5">The sequence shown here is derived from an EMBL/GenBank/DDBJ whole genome shotgun (WGS) entry which is preliminary data.</text>
</comment>
<dbReference type="PANTHER" id="PTHR10907:SF47">
    <property type="entry name" value="REGUCALCIN"/>
    <property type="match status" value="1"/>
</dbReference>
<dbReference type="SUPFAM" id="SSF63829">
    <property type="entry name" value="Calcium-dependent phosphotriesterase"/>
    <property type="match status" value="1"/>
</dbReference>
<keyword evidence="3" id="KW-0862">Zinc</keyword>
<keyword evidence="3" id="KW-0479">Metal-binding</keyword>
<evidence type="ECO:0000313" key="6">
    <source>
        <dbReference type="Proteomes" id="UP000476696"/>
    </source>
</evidence>
<dbReference type="RefSeq" id="WP_165058363.1">
    <property type="nucleotide sequence ID" value="NZ_JAADJS010000001.1"/>
</dbReference>
<dbReference type="Pfam" id="PF08450">
    <property type="entry name" value="SGL"/>
    <property type="match status" value="1"/>
</dbReference>
<feature type="domain" description="SMP-30/Gluconolactonase/LRE-like region" evidence="4">
    <location>
        <begin position="24"/>
        <end position="265"/>
    </location>
</feature>
<sequence>MKNPLPKSSALKNLSVIGDYRAELGETPVWCFSSQSLIWVDIVQRRLLRYWPEQDDRFEIHTLPSVCSAVLLTDRPEHFLLITGEGILLYDYHSMTRYPLCGWPETAATRPNEAAVAPDGSVWFSTMDTTARNALGSWYRFATGDAQPVKMLGDQHVPNTLVWHGGHAWFIDTFAHCFYQSPASLITHPTLRTWPLPDDVFADGSAVTNTGLLLNARWGGACLAAYQLNDYAPQFLTTLPLPVMQPSSCAFGGRNFQDLYITSARDGLRMPSATDGALLRYETPYTGQRASLFTL</sequence>
<feature type="binding site" evidence="3">
    <location>
        <position position="159"/>
    </location>
    <ligand>
        <name>a divalent metal cation</name>
        <dbReference type="ChEBI" id="CHEBI:60240"/>
    </ligand>
</feature>
<dbReference type="GO" id="GO:0004341">
    <property type="term" value="F:gluconolactonase activity"/>
    <property type="evidence" value="ECO:0007669"/>
    <property type="project" value="TreeGrafter"/>
</dbReference>
<reference evidence="5 6" key="1">
    <citation type="submission" date="2020-01" db="EMBL/GenBank/DDBJ databases">
        <authorList>
            <person name="Lee S.D."/>
        </authorList>
    </citation>
    <scope>NUCLEOTIDE SEQUENCE [LARGE SCALE GENOMIC DNA]</scope>
    <source>
        <strain evidence="5 6">Lac-M11</strain>
    </source>
</reference>
<evidence type="ECO:0000256" key="3">
    <source>
        <dbReference type="PIRSR" id="PIRSR605511-2"/>
    </source>
</evidence>